<dbReference type="HOGENOM" id="CLU_088242_0_0_5"/>
<accession>V6F634</accession>
<dbReference type="STRING" id="1430440.MGMSRv2__2546"/>
<keyword evidence="2" id="KW-1185">Reference proteome</keyword>
<protein>
    <submittedName>
        <fullName evidence="1">Uncharacterized protein</fullName>
    </submittedName>
</protein>
<dbReference type="Proteomes" id="UP000018922">
    <property type="component" value="Chromosome I"/>
</dbReference>
<proteinExistence type="predicted"/>
<evidence type="ECO:0000313" key="1">
    <source>
        <dbReference type="EMBL" id="CDK99761.1"/>
    </source>
</evidence>
<reference evidence="1 2" key="1">
    <citation type="journal article" date="2014" name="Genome Announc.">
        <title>Complete genome sequence of Magnetospirillum gryphiswaldense MSR-1.</title>
        <authorList>
            <person name="Wang X."/>
            <person name="Wang Q."/>
            <person name="Zhang W."/>
            <person name="Wang Y."/>
            <person name="Li L."/>
            <person name="Wen T."/>
            <person name="Zhang T."/>
            <person name="Zhang Y."/>
            <person name="Xu J."/>
            <person name="Hu J."/>
            <person name="Li S."/>
            <person name="Liu L."/>
            <person name="Liu J."/>
            <person name="Jiang W."/>
            <person name="Tian J."/>
            <person name="Li Y."/>
            <person name="Schuler D."/>
            <person name="Wang L."/>
            <person name="Li J."/>
        </authorList>
    </citation>
    <scope>NUCLEOTIDE SEQUENCE [LARGE SCALE GENOMIC DNA]</scope>
    <source>
        <strain evidence="2">DSM 6361 / JCM 21280 / NBRC 15271 / MSR-1</strain>
    </source>
</reference>
<dbReference type="AlphaFoldDB" id="V6F634"/>
<dbReference type="Pfam" id="PF20039">
    <property type="entry name" value="DUF6441"/>
    <property type="match status" value="1"/>
</dbReference>
<name>V6F634_MAGGM</name>
<evidence type="ECO:0000313" key="2">
    <source>
        <dbReference type="Proteomes" id="UP000018922"/>
    </source>
</evidence>
<dbReference type="InterPro" id="IPR045622">
    <property type="entry name" value="DUF6441"/>
</dbReference>
<dbReference type="eggNOG" id="ENOG502Z85X">
    <property type="taxonomic scope" value="Bacteria"/>
</dbReference>
<dbReference type="KEGG" id="mgy:MGMSRv2__2546"/>
<dbReference type="EMBL" id="HG794546">
    <property type="protein sequence ID" value="CDK99761.1"/>
    <property type="molecule type" value="Genomic_DNA"/>
</dbReference>
<organism evidence="1 2">
    <name type="scientific">Magnetospirillum gryphiswaldense (strain DSM 6361 / JCM 21280 / NBRC 15271 / MSR-1)</name>
    <dbReference type="NCBI Taxonomy" id="431944"/>
    <lineage>
        <taxon>Bacteria</taxon>
        <taxon>Pseudomonadati</taxon>
        <taxon>Pseudomonadota</taxon>
        <taxon>Alphaproteobacteria</taxon>
        <taxon>Rhodospirillales</taxon>
        <taxon>Rhodospirillaceae</taxon>
        <taxon>Magnetospirillum</taxon>
    </lineage>
</organism>
<sequence length="211" mass="22811">MRLSAAIRGDLGRVLTDEVKATERAASSAMREATNGLKLDLRAQVTGAGLGSRLANTWRSQTYPSSGNSLRPAGLVWSKAPHIIRAFDEGATIRSADGFWLAVPGPGCPARIGKKRPTPRLVEERLGIPLRFVYRRGGPSLLVADDMRARQGKRGGFARSRTGRNAATAIMFLLYPQVTLRKRLDINRAKGAAERRLVTTLVSALGKDGHG</sequence>
<gene>
    <name evidence="1" type="ordered locus">MGMSRv2__2546</name>
</gene>